<dbReference type="RefSeq" id="WP_301415795.1">
    <property type="nucleotide sequence ID" value="NZ_CP098023.1"/>
</dbReference>
<proteinExistence type="predicted"/>
<dbReference type="EMBL" id="CP098023">
    <property type="protein sequence ID" value="WKD49949.1"/>
    <property type="molecule type" value="Genomic_DNA"/>
</dbReference>
<name>A0ABY9EEK6_9GAMM</name>
<reference evidence="2 3" key="1">
    <citation type="submission" date="2022-05" db="EMBL/GenBank/DDBJ databases">
        <title>Microbulbifer sp. nov., isolated from sponge.</title>
        <authorList>
            <person name="Gao L."/>
        </authorList>
    </citation>
    <scope>NUCLEOTIDE SEQUENCE [LARGE SCALE GENOMIC DNA]</scope>
    <source>
        <strain evidence="2 3">MI-G</strain>
    </source>
</reference>
<keyword evidence="3" id="KW-1185">Reference proteome</keyword>
<sequence length="48" mass="5522">MPLNKKRFQTSMTDENDNDDKSPYVSRGQKAGDKQTPPDRDKPEPDKD</sequence>
<organism evidence="2 3">
    <name type="scientific">Microbulbifer spongiae</name>
    <dbReference type="NCBI Taxonomy" id="2944933"/>
    <lineage>
        <taxon>Bacteria</taxon>
        <taxon>Pseudomonadati</taxon>
        <taxon>Pseudomonadota</taxon>
        <taxon>Gammaproteobacteria</taxon>
        <taxon>Cellvibrionales</taxon>
        <taxon>Microbulbiferaceae</taxon>
        <taxon>Microbulbifer</taxon>
    </lineage>
</organism>
<accession>A0ABY9EEK6</accession>
<evidence type="ECO:0000313" key="2">
    <source>
        <dbReference type="EMBL" id="WKD49949.1"/>
    </source>
</evidence>
<protein>
    <recommendedName>
        <fullName evidence="4">Multidrug transporter</fullName>
    </recommendedName>
</protein>
<evidence type="ECO:0000313" key="3">
    <source>
        <dbReference type="Proteomes" id="UP001321520"/>
    </source>
</evidence>
<gene>
    <name evidence="2" type="ORF">M8T91_00530</name>
</gene>
<feature type="region of interest" description="Disordered" evidence="1">
    <location>
        <begin position="1"/>
        <end position="48"/>
    </location>
</feature>
<feature type="compositionally biased region" description="Basic and acidic residues" evidence="1">
    <location>
        <begin position="30"/>
        <end position="48"/>
    </location>
</feature>
<dbReference type="Proteomes" id="UP001321520">
    <property type="component" value="Chromosome"/>
</dbReference>
<evidence type="ECO:0008006" key="4">
    <source>
        <dbReference type="Google" id="ProtNLM"/>
    </source>
</evidence>
<evidence type="ECO:0000256" key="1">
    <source>
        <dbReference type="SAM" id="MobiDB-lite"/>
    </source>
</evidence>